<comment type="caution">
    <text evidence="2">The sequence shown here is derived from an EMBL/GenBank/DDBJ whole genome shotgun (WGS) entry which is preliminary data.</text>
</comment>
<name>U7D5G9_9BACT</name>
<dbReference type="Proteomes" id="UP000017148">
    <property type="component" value="Unassembled WGS sequence"/>
</dbReference>
<dbReference type="InterPro" id="IPR002035">
    <property type="entry name" value="VWF_A"/>
</dbReference>
<sequence length="428" mass="47738">MTYDKVSCIFLGVLSCVGVAAMVDVSFQYDRWGEEESMLRGVVALGPDESGEYARRPLQVYVVVDVSEGLYGGMTQEISDAVTALVSTLSAEDQYALISYSGSVRTLMPFQSAAEPDTAALGQEIRGLSLERGRSYSTVFSRLKSLAENSSAGSDYRSCVIFFTHGSPDDRDLSASIDSMISYGGTAGLSFYTIGYGDDLADRELIRLAEETGGRAMYVEENSARDIGERIQVIGSEVVQPARYDIELTFSHELSFYAQDGSVYTAERYFINSIPEEGEKYIFFHIADDDLAGADLDITYEYFLATRGVERSGRHSERIPSRASSRNFDTYAAPKIILHSVLRNFLEQEATLLRSDVDFRRSFASAMGRSLLEPLEEATRQIATEEMQDVYTVIDDYANVLYGNPIDDDVELLFRQMKYKLHDCKFGY</sequence>
<keyword evidence="3" id="KW-1185">Reference proteome</keyword>
<dbReference type="InterPro" id="IPR036465">
    <property type="entry name" value="vWFA_dom_sf"/>
</dbReference>
<dbReference type="SUPFAM" id="SSF53300">
    <property type="entry name" value="vWA-like"/>
    <property type="match status" value="1"/>
</dbReference>
<dbReference type="STRING" id="1313304.CALK_1211"/>
<dbReference type="CDD" id="cd00198">
    <property type="entry name" value="vWFA"/>
    <property type="match status" value="1"/>
</dbReference>
<dbReference type="Gene3D" id="3.40.50.410">
    <property type="entry name" value="von Willebrand factor, type A domain"/>
    <property type="match status" value="1"/>
</dbReference>
<gene>
    <name evidence="2" type="ORF">CALK_1211</name>
</gene>
<reference evidence="2 3" key="1">
    <citation type="journal article" date="2013" name="Environ. Microbiol.">
        <title>Genome analysis of Chitinivibrio alkaliphilus gen. nov., sp. nov., a novel extremely haloalkaliphilic anaerobic chitinolytic bacterium from the candidate phylum Termite Group 3.</title>
        <authorList>
            <person name="Sorokin D.Y."/>
            <person name="Gumerov V.M."/>
            <person name="Rakitin A.L."/>
            <person name="Beletsky A.V."/>
            <person name="Damste J.S."/>
            <person name="Muyzer G."/>
            <person name="Mardanov A.V."/>
            <person name="Ravin N.V."/>
        </authorList>
    </citation>
    <scope>NUCLEOTIDE SEQUENCE [LARGE SCALE GENOMIC DNA]</scope>
    <source>
        <strain evidence="2 3">ACht1</strain>
    </source>
</reference>
<evidence type="ECO:0000313" key="3">
    <source>
        <dbReference type="Proteomes" id="UP000017148"/>
    </source>
</evidence>
<dbReference type="PROSITE" id="PS50234">
    <property type="entry name" value="VWFA"/>
    <property type="match status" value="1"/>
</dbReference>
<dbReference type="EMBL" id="ASJR01000009">
    <property type="protein sequence ID" value="ERP31769.1"/>
    <property type="molecule type" value="Genomic_DNA"/>
</dbReference>
<dbReference type="eggNOG" id="COG2304">
    <property type="taxonomic scope" value="Bacteria"/>
</dbReference>
<protein>
    <recommendedName>
        <fullName evidence="1">VWFA domain-containing protein</fullName>
    </recommendedName>
</protein>
<organism evidence="2 3">
    <name type="scientific">Chitinivibrio alkaliphilus ACht1</name>
    <dbReference type="NCBI Taxonomy" id="1313304"/>
    <lineage>
        <taxon>Bacteria</taxon>
        <taxon>Pseudomonadati</taxon>
        <taxon>Fibrobacterota</taxon>
        <taxon>Chitinivibrionia</taxon>
        <taxon>Chitinivibrionales</taxon>
        <taxon>Chitinivibrionaceae</taxon>
        <taxon>Chitinivibrio</taxon>
    </lineage>
</organism>
<proteinExistence type="predicted"/>
<dbReference type="Pfam" id="PF00092">
    <property type="entry name" value="VWA"/>
    <property type="match status" value="1"/>
</dbReference>
<evidence type="ECO:0000313" key="2">
    <source>
        <dbReference type="EMBL" id="ERP31769.1"/>
    </source>
</evidence>
<dbReference type="PROSITE" id="PS51257">
    <property type="entry name" value="PROKAR_LIPOPROTEIN"/>
    <property type="match status" value="1"/>
</dbReference>
<feature type="domain" description="VWFA" evidence="1">
    <location>
        <begin position="59"/>
        <end position="234"/>
    </location>
</feature>
<dbReference type="SMART" id="SM00327">
    <property type="entry name" value="VWA"/>
    <property type="match status" value="1"/>
</dbReference>
<dbReference type="AlphaFoldDB" id="U7D5G9"/>
<evidence type="ECO:0000259" key="1">
    <source>
        <dbReference type="PROSITE" id="PS50234"/>
    </source>
</evidence>
<accession>U7D5G9</accession>